<dbReference type="InterPro" id="IPR007627">
    <property type="entry name" value="RNA_pol_sigma70_r2"/>
</dbReference>
<gene>
    <name evidence="7" type="primary">sigV_3</name>
    <name evidence="7" type="ORF">NCTC11429_03018</name>
</gene>
<accession>A0A4U9VFZ8</accession>
<feature type="domain" description="RNA polymerase sigma factor 70 region 4 type 2" evidence="6">
    <location>
        <begin position="163"/>
        <end position="213"/>
    </location>
</feature>
<feature type="domain" description="RNA polymerase sigma-70 region 2" evidence="5">
    <location>
        <begin position="61"/>
        <end position="127"/>
    </location>
</feature>
<dbReference type="GO" id="GO:0003677">
    <property type="term" value="F:DNA binding"/>
    <property type="evidence" value="ECO:0007669"/>
    <property type="project" value="InterPro"/>
</dbReference>
<dbReference type="InterPro" id="IPR013249">
    <property type="entry name" value="RNA_pol_sigma70_r4_t2"/>
</dbReference>
<dbReference type="InterPro" id="IPR036388">
    <property type="entry name" value="WH-like_DNA-bd_sf"/>
</dbReference>
<dbReference type="Pfam" id="PF08281">
    <property type="entry name" value="Sigma70_r4_2"/>
    <property type="match status" value="1"/>
</dbReference>
<dbReference type="KEGG" id="stha:NCTC11429_03018"/>
<dbReference type="NCBIfam" id="TIGR02937">
    <property type="entry name" value="sigma70-ECF"/>
    <property type="match status" value="1"/>
</dbReference>
<keyword evidence="4" id="KW-0804">Transcription</keyword>
<evidence type="ECO:0000256" key="1">
    <source>
        <dbReference type="ARBA" id="ARBA00010641"/>
    </source>
</evidence>
<dbReference type="EMBL" id="LR590484">
    <property type="protein sequence ID" value="VTR44299.1"/>
    <property type="molecule type" value="Genomic_DNA"/>
</dbReference>
<dbReference type="InterPro" id="IPR013324">
    <property type="entry name" value="RNA_pol_sigma_r3/r4-like"/>
</dbReference>
<dbReference type="InterPro" id="IPR013325">
    <property type="entry name" value="RNA_pol_sigma_r2"/>
</dbReference>
<evidence type="ECO:0000256" key="2">
    <source>
        <dbReference type="ARBA" id="ARBA00023015"/>
    </source>
</evidence>
<dbReference type="PANTHER" id="PTHR43133">
    <property type="entry name" value="RNA POLYMERASE ECF-TYPE SIGMA FACTO"/>
    <property type="match status" value="1"/>
</dbReference>
<dbReference type="Gene3D" id="1.10.1740.10">
    <property type="match status" value="1"/>
</dbReference>
<dbReference type="CDD" id="cd06171">
    <property type="entry name" value="Sigma70_r4"/>
    <property type="match status" value="1"/>
</dbReference>
<dbReference type="InterPro" id="IPR014284">
    <property type="entry name" value="RNA_pol_sigma-70_dom"/>
</dbReference>
<evidence type="ECO:0000259" key="5">
    <source>
        <dbReference type="Pfam" id="PF04542"/>
    </source>
</evidence>
<evidence type="ECO:0000259" key="6">
    <source>
        <dbReference type="Pfam" id="PF08281"/>
    </source>
</evidence>
<dbReference type="Gene3D" id="1.10.10.10">
    <property type="entry name" value="Winged helix-like DNA-binding domain superfamily/Winged helix DNA-binding domain"/>
    <property type="match status" value="1"/>
</dbReference>
<sequence>MALLFLEIKTFSFYGLSLYFWNQGSTFTKIRIIGFMMRNKLGYRLLWERIRTGDETAFFDLYAALYQELVNFGIRTCGDTDLASEATDQVFVKIWEKRAQLERVDNVQSYLITFLKRRMLRLLEKQHKINTALQNVKAEDEWIEMPYEEFVIKVQTNEIIQIRLKEALEKLTFRQKQLVNLKFFEGFSYEKIAELTQMSVKTAYNTLYEALKILREELKDL</sequence>
<dbReference type="PANTHER" id="PTHR43133:SF46">
    <property type="entry name" value="RNA POLYMERASE SIGMA-70 FACTOR ECF SUBFAMILY"/>
    <property type="match status" value="1"/>
</dbReference>
<evidence type="ECO:0000256" key="4">
    <source>
        <dbReference type="ARBA" id="ARBA00023163"/>
    </source>
</evidence>
<keyword evidence="2" id="KW-0805">Transcription regulation</keyword>
<evidence type="ECO:0000313" key="8">
    <source>
        <dbReference type="Proteomes" id="UP000308196"/>
    </source>
</evidence>
<dbReference type="SUPFAM" id="SSF88659">
    <property type="entry name" value="Sigma3 and sigma4 domains of RNA polymerase sigma factors"/>
    <property type="match status" value="1"/>
</dbReference>
<dbReference type="Pfam" id="PF04542">
    <property type="entry name" value="Sigma70_r2"/>
    <property type="match status" value="1"/>
</dbReference>
<evidence type="ECO:0000256" key="3">
    <source>
        <dbReference type="ARBA" id="ARBA00023082"/>
    </source>
</evidence>
<comment type="similarity">
    <text evidence="1">Belongs to the sigma-70 factor family. ECF subfamily.</text>
</comment>
<reference evidence="7 8" key="1">
    <citation type="submission" date="2019-05" db="EMBL/GenBank/DDBJ databases">
        <authorList>
            <consortium name="Pathogen Informatics"/>
        </authorList>
    </citation>
    <scope>NUCLEOTIDE SEQUENCE [LARGE SCALE GENOMIC DNA]</scope>
    <source>
        <strain evidence="7 8">NCTC11429</strain>
    </source>
</reference>
<dbReference type="InterPro" id="IPR039425">
    <property type="entry name" value="RNA_pol_sigma-70-like"/>
</dbReference>
<dbReference type="AlphaFoldDB" id="A0A4U9VFZ8"/>
<keyword evidence="3" id="KW-0731">Sigma factor</keyword>
<organism evidence="7 8">
    <name type="scientific">Sphingobacterium thalpophilum</name>
    <dbReference type="NCBI Taxonomy" id="259"/>
    <lineage>
        <taxon>Bacteria</taxon>
        <taxon>Pseudomonadati</taxon>
        <taxon>Bacteroidota</taxon>
        <taxon>Sphingobacteriia</taxon>
        <taxon>Sphingobacteriales</taxon>
        <taxon>Sphingobacteriaceae</taxon>
        <taxon>Sphingobacterium</taxon>
    </lineage>
</organism>
<evidence type="ECO:0000313" key="7">
    <source>
        <dbReference type="EMBL" id="VTR44299.1"/>
    </source>
</evidence>
<dbReference type="GO" id="GO:0016987">
    <property type="term" value="F:sigma factor activity"/>
    <property type="evidence" value="ECO:0007669"/>
    <property type="project" value="UniProtKB-KW"/>
</dbReference>
<proteinExistence type="inferred from homology"/>
<dbReference type="Proteomes" id="UP000308196">
    <property type="component" value="Chromosome"/>
</dbReference>
<dbReference type="STRING" id="1123265.GCA_000686625_02697"/>
<dbReference type="SUPFAM" id="SSF88946">
    <property type="entry name" value="Sigma2 domain of RNA polymerase sigma factors"/>
    <property type="match status" value="1"/>
</dbReference>
<dbReference type="GO" id="GO:0006352">
    <property type="term" value="P:DNA-templated transcription initiation"/>
    <property type="evidence" value="ECO:0007669"/>
    <property type="project" value="InterPro"/>
</dbReference>
<name>A0A4U9VFZ8_9SPHI</name>
<protein>
    <submittedName>
        <fullName evidence="7">RNA polymerase sigma factor sigV</fullName>
    </submittedName>
</protein>